<dbReference type="Proteomes" id="UP000198287">
    <property type="component" value="Unassembled WGS sequence"/>
</dbReference>
<comment type="caution">
    <text evidence="1">The sequence shown here is derived from an EMBL/GenBank/DDBJ whole genome shotgun (WGS) entry which is preliminary data.</text>
</comment>
<keyword evidence="2" id="KW-1185">Reference proteome</keyword>
<dbReference type="EMBL" id="LNIX01000016">
    <property type="protein sequence ID" value="OXA46290.1"/>
    <property type="molecule type" value="Genomic_DNA"/>
</dbReference>
<proteinExistence type="predicted"/>
<reference evidence="1 2" key="1">
    <citation type="submission" date="2015-12" db="EMBL/GenBank/DDBJ databases">
        <title>The genome of Folsomia candida.</title>
        <authorList>
            <person name="Faddeeva A."/>
            <person name="Derks M.F."/>
            <person name="Anvar Y."/>
            <person name="Smit S."/>
            <person name="Van Straalen N."/>
            <person name="Roelofs D."/>
        </authorList>
    </citation>
    <scope>NUCLEOTIDE SEQUENCE [LARGE SCALE GENOMIC DNA]</scope>
    <source>
        <strain evidence="1 2">VU population</strain>
        <tissue evidence="1">Whole body</tissue>
    </source>
</reference>
<evidence type="ECO:0000313" key="2">
    <source>
        <dbReference type="Proteomes" id="UP000198287"/>
    </source>
</evidence>
<accession>A0A226DMD8</accession>
<evidence type="ECO:0000313" key="1">
    <source>
        <dbReference type="EMBL" id="OXA46290.1"/>
    </source>
</evidence>
<protein>
    <submittedName>
        <fullName evidence="1">Uncharacterized protein</fullName>
    </submittedName>
</protein>
<gene>
    <name evidence="1" type="ORF">Fcan01_19114</name>
</gene>
<name>A0A226DMD8_FOLCA</name>
<sequence length="201" mass="22502">MFSSSPQTCKGGGVVSSLGAFFSRETPRHVGSFSSLSLEGDLNADGLEVLLKIPSPLKKLDFEIQYDAEFQKGDYHPENLYKLLHKHSPTLEKISIHFSTAFDKIRKWKFPERRDGGKFDYRKSFPVLESLHVCSDSWDGFPSVEQFLPKGGSGGSESVKRVEMIVSYDVKRADDMAARTDLYDRLVKLFPNGADKVGKSS</sequence>
<dbReference type="AlphaFoldDB" id="A0A226DMD8"/>
<organism evidence="1 2">
    <name type="scientific">Folsomia candida</name>
    <name type="common">Springtail</name>
    <dbReference type="NCBI Taxonomy" id="158441"/>
    <lineage>
        <taxon>Eukaryota</taxon>
        <taxon>Metazoa</taxon>
        <taxon>Ecdysozoa</taxon>
        <taxon>Arthropoda</taxon>
        <taxon>Hexapoda</taxon>
        <taxon>Collembola</taxon>
        <taxon>Entomobryomorpha</taxon>
        <taxon>Isotomoidea</taxon>
        <taxon>Isotomidae</taxon>
        <taxon>Proisotominae</taxon>
        <taxon>Folsomia</taxon>
    </lineage>
</organism>